<evidence type="ECO:0000313" key="14">
    <source>
        <dbReference type="EMBL" id="SLM30528.1"/>
    </source>
</evidence>
<evidence type="ECO:0000256" key="5">
    <source>
        <dbReference type="ARBA" id="ARBA00023002"/>
    </source>
</evidence>
<evidence type="ECO:0000256" key="8">
    <source>
        <dbReference type="ARBA" id="ARBA00037922"/>
    </source>
</evidence>
<gene>
    <name evidence="14" type="primary">dapB</name>
    <name evidence="14" type="ORF">MTBBW1_230012</name>
</gene>
<dbReference type="STRING" id="1246637.MTBBW1_230012"/>
<keyword evidence="4" id="KW-0220">Diaminopimelate biosynthesis</keyword>
<dbReference type="InterPro" id="IPR000846">
    <property type="entry name" value="DapB_N"/>
</dbReference>
<dbReference type="AlphaFoldDB" id="A0A1W1HDR7"/>
<dbReference type="Pfam" id="PF01113">
    <property type="entry name" value="DapB_N"/>
    <property type="match status" value="1"/>
</dbReference>
<dbReference type="Gene3D" id="3.30.360.10">
    <property type="entry name" value="Dihydrodipicolinate Reductase, domain 2"/>
    <property type="match status" value="1"/>
</dbReference>
<keyword evidence="7" id="KW-0457">Lysine biosynthesis</keyword>
<dbReference type="OrthoDB" id="9790352at2"/>
<dbReference type="GO" id="GO:0008839">
    <property type="term" value="F:4-hydroxy-tetrahydrodipicolinate reductase"/>
    <property type="evidence" value="ECO:0007669"/>
    <property type="project" value="UniProtKB-EC"/>
</dbReference>
<dbReference type="SUPFAM" id="SSF51735">
    <property type="entry name" value="NAD(P)-binding Rossmann-fold domains"/>
    <property type="match status" value="1"/>
</dbReference>
<feature type="domain" description="Dihydrodipicolinate reductase N-terminal" evidence="12">
    <location>
        <begin position="73"/>
        <end position="132"/>
    </location>
</feature>
<keyword evidence="6" id="KW-0520">NAD</keyword>
<dbReference type="InterPro" id="IPR036291">
    <property type="entry name" value="NAD(P)-bd_dom_sf"/>
</dbReference>
<keyword evidence="5 14" id="KW-0560">Oxidoreductase</keyword>
<evidence type="ECO:0000256" key="9">
    <source>
        <dbReference type="ARBA" id="ARBA00038983"/>
    </source>
</evidence>
<dbReference type="EC" id="1.17.1.8" evidence="9"/>
<evidence type="ECO:0000256" key="6">
    <source>
        <dbReference type="ARBA" id="ARBA00023027"/>
    </source>
</evidence>
<dbReference type="Proteomes" id="UP000191931">
    <property type="component" value="Unassembled WGS sequence"/>
</dbReference>
<keyword evidence="2" id="KW-0028">Amino-acid biosynthesis</keyword>
<evidence type="ECO:0000256" key="11">
    <source>
        <dbReference type="ARBA" id="ARBA00049396"/>
    </source>
</evidence>
<dbReference type="EMBL" id="FWEV01000146">
    <property type="protein sequence ID" value="SLM30528.1"/>
    <property type="molecule type" value="Genomic_DNA"/>
</dbReference>
<proteinExistence type="inferred from homology"/>
<evidence type="ECO:0000259" key="12">
    <source>
        <dbReference type="Pfam" id="PF01113"/>
    </source>
</evidence>
<comment type="catalytic activity">
    <reaction evidence="11">
        <text>(S)-2,3,4,5-tetrahydrodipicolinate + NAD(+) + H2O = (2S,4S)-4-hydroxy-2,3,4,5-tetrahydrodipicolinate + NADH + H(+)</text>
        <dbReference type="Rhea" id="RHEA:35323"/>
        <dbReference type="ChEBI" id="CHEBI:15377"/>
        <dbReference type="ChEBI" id="CHEBI:15378"/>
        <dbReference type="ChEBI" id="CHEBI:16845"/>
        <dbReference type="ChEBI" id="CHEBI:57540"/>
        <dbReference type="ChEBI" id="CHEBI:57945"/>
        <dbReference type="ChEBI" id="CHEBI:67139"/>
        <dbReference type="EC" id="1.17.1.8"/>
    </reaction>
</comment>
<comment type="similarity">
    <text evidence="1">Belongs to the DapB family.</text>
</comment>
<evidence type="ECO:0000256" key="3">
    <source>
        <dbReference type="ARBA" id="ARBA00022857"/>
    </source>
</evidence>
<sequence>MVSQNKIYVMLNGLPGNVSAIIAKGFADDERFFVIPFSLTGPEIETSHYMLNNNNIKLVKPSERDICIKEIKERYSEIIAVDFTHPTAVNTNCSFYVDNNIPFVMGTTGGDRALLEKTVLSGTVKAVIAPNMAKQIVGFQAMVEYAANTFPDLFKGYKLEIKESHQHGKADTSGTAKAMVAYYNKLGIPFADNEIIMERDPEMQKNVWNIPEAHISGHAWHTYTLTSEKDDAEFQFSHNINGREIYAQGTMDAVFFLHKKISQSHDKDKTGKIFTMIDVLKG</sequence>
<dbReference type="GO" id="GO:0070402">
    <property type="term" value="F:NADPH binding"/>
    <property type="evidence" value="ECO:0007669"/>
    <property type="project" value="InterPro"/>
</dbReference>
<evidence type="ECO:0000259" key="13">
    <source>
        <dbReference type="Pfam" id="PF05173"/>
    </source>
</evidence>
<dbReference type="Gene3D" id="3.40.50.720">
    <property type="entry name" value="NAD(P)-binding Rossmann-like Domain"/>
    <property type="match status" value="1"/>
</dbReference>
<evidence type="ECO:0000256" key="4">
    <source>
        <dbReference type="ARBA" id="ARBA00022915"/>
    </source>
</evidence>
<feature type="domain" description="Dihydrodipicolinate reductase C-terminal" evidence="13">
    <location>
        <begin position="139"/>
        <end position="280"/>
    </location>
</feature>
<dbReference type="GO" id="GO:0019877">
    <property type="term" value="P:diaminopimelate biosynthetic process"/>
    <property type="evidence" value="ECO:0007669"/>
    <property type="project" value="UniProtKB-KW"/>
</dbReference>
<dbReference type="InterPro" id="IPR023940">
    <property type="entry name" value="DHDPR_bac"/>
</dbReference>
<protein>
    <recommendedName>
        <fullName evidence="9">4-hydroxy-tetrahydrodipicolinate reductase</fullName>
        <ecNumber evidence="9">1.17.1.8</ecNumber>
    </recommendedName>
</protein>
<dbReference type="RefSeq" id="WP_080799405.1">
    <property type="nucleotide sequence ID" value="NZ_LT828540.1"/>
</dbReference>
<dbReference type="PANTHER" id="PTHR20836">
    <property type="entry name" value="DIHYDRODIPICOLINATE REDUCTASE"/>
    <property type="match status" value="1"/>
</dbReference>
<dbReference type="GO" id="GO:0009089">
    <property type="term" value="P:lysine biosynthetic process via diaminopimelate"/>
    <property type="evidence" value="ECO:0007669"/>
    <property type="project" value="InterPro"/>
</dbReference>
<evidence type="ECO:0000256" key="2">
    <source>
        <dbReference type="ARBA" id="ARBA00022605"/>
    </source>
</evidence>
<dbReference type="Pfam" id="PF05173">
    <property type="entry name" value="DapB_C"/>
    <property type="match status" value="1"/>
</dbReference>
<dbReference type="PANTHER" id="PTHR20836:SF0">
    <property type="entry name" value="4-HYDROXY-TETRAHYDRODIPICOLINATE REDUCTASE 1, CHLOROPLASTIC-RELATED"/>
    <property type="match status" value="1"/>
</dbReference>
<reference evidence="14 15" key="1">
    <citation type="submission" date="2017-03" db="EMBL/GenBank/DDBJ databases">
        <authorList>
            <person name="Afonso C.L."/>
            <person name="Miller P.J."/>
            <person name="Scott M.A."/>
            <person name="Spackman E."/>
            <person name="Goraichik I."/>
            <person name="Dimitrov K.M."/>
            <person name="Suarez D.L."/>
            <person name="Swayne D.E."/>
        </authorList>
    </citation>
    <scope>NUCLEOTIDE SEQUENCE [LARGE SCALE GENOMIC DNA]</scope>
    <source>
        <strain evidence="14">PRJEB14757</strain>
    </source>
</reference>
<dbReference type="InterPro" id="IPR022663">
    <property type="entry name" value="DapB_C"/>
</dbReference>
<accession>A0A1W1HDR7</accession>
<keyword evidence="15" id="KW-1185">Reference proteome</keyword>
<keyword evidence="3" id="KW-0521">NADP</keyword>
<evidence type="ECO:0000256" key="10">
    <source>
        <dbReference type="ARBA" id="ARBA00049080"/>
    </source>
</evidence>
<dbReference type="InterPro" id="IPR011859">
    <property type="entry name" value="Dihydrodipicolinate_Rdtase_pln"/>
</dbReference>
<comment type="catalytic activity">
    <reaction evidence="10">
        <text>(S)-2,3,4,5-tetrahydrodipicolinate + NADP(+) + H2O = (2S,4S)-4-hydroxy-2,3,4,5-tetrahydrodipicolinate + NADPH + H(+)</text>
        <dbReference type="Rhea" id="RHEA:35331"/>
        <dbReference type="ChEBI" id="CHEBI:15377"/>
        <dbReference type="ChEBI" id="CHEBI:15378"/>
        <dbReference type="ChEBI" id="CHEBI:16845"/>
        <dbReference type="ChEBI" id="CHEBI:57783"/>
        <dbReference type="ChEBI" id="CHEBI:58349"/>
        <dbReference type="ChEBI" id="CHEBI:67139"/>
        <dbReference type="EC" id="1.17.1.8"/>
    </reaction>
</comment>
<evidence type="ECO:0000256" key="1">
    <source>
        <dbReference type="ARBA" id="ARBA00006642"/>
    </source>
</evidence>
<name>A0A1W1HDR7_9BACT</name>
<comment type="pathway">
    <text evidence="8">Amino-acid biosynthesis; L-lysine biosynthesis via DAP pathway; (S)-tetrahydrodipicolinate from L-aspartate: step 4/4.</text>
</comment>
<evidence type="ECO:0000256" key="7">
    <source>
        <dbReference type="ARBA" id="ARBA00023154"/>
    </source>
</evidence>
<evidence type="ECO:0000313" key="15">
    <source>
        <dbReference type="Proteomes" id="UP000191931"/>
    </source>
</evidence>
<organism evidence="14 15">
    <name type="scientific">Desulfamplus magnetovallimortis</name>
    <dbReference type="NCBI Taxonomy" id="1246637"/>
    <lineage>
        <taxon>Bacteria</taxon>
        <taxon>Pseudomonadati</taxon>
        <taxon>Thermodesulfobacteriota</taxon>
        <taxon>Desulfobacteria</taxon>
        <taxon>Desulfobacterales</taxon>
        <taxon>Desulfobacteraceae</taxon>
        <taxon>Desulfamplus</taxon>
    </lineage>
</organism>
<dbReference type="NCBIfam" id="TIGR02130">
    <property type="entry name" value="dapB_plant"/>
    <property type="match status" value="1"/>
</dbReference>